<keyword evidence="4" id="KW-1185">Reference proteome</keyword>
<dbReference type="InterPro" id="IPR036908">
    <property type="entry name" value="RlpA-like_sf"/>
</dbReference>
<feature type="domain" description="G5" evidence="2">
    <location>
        <begin position="151"/>
        <end position="231"/>
    </location>
</feature>
<dbReference type="KEGG" id="ccha:ELD05_11065"/>
<dbReference type="GO" id="GO:0004553">
    <property type="term" value="F:hydrolase activity, hydrolyzing O-glycosyl compounds"/>
    <property type="evidence" value="ECO:0007669"/>
    <property type="project" value="InterPro"/>
</dbReference>
<dbReference type="InterPro" id="IPR011098">
    <property type="entry name" value="G5_dom"/>
</dbReference>
<protein>
    <submittedName>
        <fullName evidence="3">DUF348 domain-containing protein</fullName>
    </submittedName>
</protein>
<dbReference type="GO" id="GO:0009254">
    <property type="term" value="P:peptidoglycan turnover"/>
    <property type="evidence" value="ECO:0007669"/>
    <property type="project" value="InterPro"/>
</dbReference>
<dbReference type="PROSITE" id="PS51109">
    <property type="entry name" value="G5"/>
    <property type="match status" value="1"/>
</dbReference>
<dbReference type="RefSeq" id="WP_127352471.1">
    <property type="nucleotide sequence ID" value="NZ_CP034791.1"/>
</dbReference>
<accession>A0A3T0D852</accession>
<dbReference type="Pfam" id="PF07501">
    <property type="entry name" value="G5"/>
    <property type="match status" value="1"/>
</dbReference>
<dbReference type="Pfam" id="PF06725">
    <property type="entry name" value="3D"/>
    <property type="match status" value="1"/>
</dbReference>
<dbReference type="PANTHER" id="PTHR39160">
    <property type="entry name" value="CELL WALL-BINDING PROTEIN YOCH"/>
    <property type="match status" value="1"/>
</dbReference>
<dbReference type="PANTHER" id="PTHR39160:SF4">
    <property type="entry name" value="RESUSCITATION-PROMOTING FACTOR RPFB"/>
    <property type="match status" value="1"/>
</dbReference>
<reference evidence="3 4" key="1">
    <citation type="submission" date="2018-12" db="EMBL/GenBank/DDBJ databases">
        <title>Genome sequence from the cellulolytic species, Caldicellulosiruptor changbaiensis.</title>
        <authorList>
            <person name="Blumer-Schuette S.E."/>
            <person name="Mendoza C."/>
        </authorList>
    </citation>
    <scope>NUCLEOTIDE SEQUENCE [LARGE SCALE GENOMIC DNA]</scope>
    <source>
        <strain evidence="3 4">CBS-Z</strain>
    </source>
</reference>
<dbReference type="SUPFAM" id="SSF50685">
    <property type="entry name" value="Barwin-like endoglucanases"/>
    <property type="match status" value="1"/>
</dbReference>
<dbReference type="Gene3D" id="2.20.230.10">
    <property type="entry name" value="Resuscitation-promoting factor rpfb"/>
    <property type="match status" value="1"/>
</dbReference>
<dbReference type="CDD" id="cd22786">
    <property type="entry name" value="DPBB_YuiC-like"/>
    <property type="match status" value="1"/>
</dbReference>
<dbReference type="InterPro" id="IPR010611">
    <property type="entry name" value="3D_dom"/>
</dbReference>
<dbReference type="InterPro" id="IPR007137">
    <property type="entry name" value="DUF348"/>
</dbReference>
<evidence type="ECO:0000313" key="3">
    <source>
        <dbReference type="EMBL" id="AZT91129.1"/>
    </source>
</evidence>
<name>A0A3T0D852_9FIRM</name>
<evidence type="ECO:0000256" key="1">
    <source>
        <dbReference type="ARBA" id="ARBA00022729"/>
    </source>
</evidence>
<gene>
    <name evidence="3" type="ORF">ELD05_11065</name>
</gene>
<dbReference type="Pfam" id="PF03990">
    <property type="entry name" value="DUF348"/>
    <property type="match status" value="2"/>
</dbReference>
<dbReference type="EMBL" id="CP034791">
    <property type="protein sequence ID" value="AZT91129.1"/>
    <property type="molecule type" value="Genomic_DNA"/>
</dbReference>
<sequence length="342" mass="38417">MERLRCLVAKPRDMKKLVLAFVIVFALSILLGAMTAQALIKEISVTIDGKTFYYKTIKSTVKEVLEENGITITKDDYISPSLDSKIDENTKIVIKRAFEVKILVDDEEKVVYIPTGTVEDAIKKAGVSLGKSDKVNLPLSQILDKPTVIKITRVKEKIVVERQNIPFSTITKTNYRMDHGKQKVVQQGQDGILEKKFKIVVEDGKEVERKLIGQRIIKSPKPRIVEVGAIRWFKTSRGEIVRYKKVYTMIATAYSLTPSDTGKSPDHPDYGRTATGHRVRRGVVAVDPRVIPLGTRLYIEGYGFATALDTGSAIKGNRIDLFVEKDAYKFGVRRVKVYVLAN</sequence>
<keyword evidence="1" id="KW-0732">Signal</keyword>
<evidence type="ECO:0000259" key="2">
    <source>
        <dbReference type="PROSITE" id="PS51109"/>
    </source>
</evidence>
<dbReference type="Gene3D" id="2.40.40.10">
    <property type="entry name" value="RlpA-like domain"/>
    <property type="match status" value="1"/>
</dbReference>
<dbReference type="SMART" id="SM01208">
    <property type="entry name" value="G5"/>
    <property type="match status" value="1"/>
</dbReference>
<dbReference type="AlphaFoldDB" id="A0A3T0D852"/>
<evidence type="ECO:0000313" key="4">
    <source>
        <dbReference type="Proteomes" id="UP000282930"/>
    </source>
</evidence>
<dbReference type="InterPro" id="IPR051933">
    <property type="entry name" value="Resuscitation_pf_RpfB"/>
</dbReference>
<dbReference type="Proteomes" id="UP000282930">
    <property type="component" value="Chromosome"/>
</dbReference>
<dbReference type="GO" id="GO:0019867">
    <property type="term" value="C:outer membrane"/>
    <property type="evidence" value="ECO:0007669"/>
    <property type="project" value="InterPro"/>
</dbReference>
<proteinExistence type="predicted"/>
<organism evidence="3 4">
    <name type="scientific">Caldicellulosiruptor changbaiensis</name>
    <dbReference type="NCBI Taxonomy" id="1222016"/>
    <lineage>
        <taxon>Bacteria</taxon>
        <taxon>Bacillati</taxon>
        <taxon>Bacillota</taxon>
        <taxon>Bacillota incertae sedis</taxon>
        <taxon>Caldicellulosiruptorales</taxon>
        <taxon>Caldicellulosiruptoraceae</taxon>
        <taxon>Caldicellulosiruptor</taxon>
    </lineage>
</organism>